<evidence type="ECO:0000259" key="5">
    <source>
        <dbReference type="Pfam" id="PF13404"/>
    </source>
</evidence>
<evidence type="ECO:0000313" key="7">
    <source>
        <dbReference type="Proteomes" id="UP000523447"/>
    </source>
</evidence>
<dbReference type="SUPFAM" id="SSF54909">
    <property type="entry name" value="Dimeric alpha+beta barrel"/>
    <property type="match status" value="1"/>
</dbReference>
<dbReference type="InterPro" id="IPR036388">
    <property type="entry name" value="WH-like_DNA-bd_sf"/>
</dbReference>
<dbReference type="GO" id="GO:0043565">
    <property type="term" value="F:sequence-specific DNA binding"/>
    <property type="evidence" value="ECO:0007669"/>
    <property type="project" value="InterPro"/>
</dbReference>
<sequence length="351" mass="38811">MVETPNGPTTSGRTGPQLPADMRFTEWDLRLVNALQINPRAPWSRVGPILGVDSATAARHWQRLTAAGIAWTTAYAPEYAVIGWIQLRCRPDSLVRVAELVCRCPSIYSVECVGGSFQFDLTVAVADLAALEDFAAHWLGALPGVEAMRAVVGLDMYVEGADWRPEALDREERSGLADEDGRAAFVRSNRREVDRLLVAALAADARASLAELATATGSSQTTVRRRLRELLVSGRLILRCDLARQIAGWPIVIVYRAALPAEQLRSLGVTVARWAEIRMCTTTFGGDSNLIIIGWLRTAHEATGLETRLSRAFPDLRVVDRQISFRTAKRMGRILDRHGRAREFIPIEVWS</sequence>
<dbReference type="Pfam" id="PF13404">
    <property type="entry name" value="HTH_AsnC-type"/>
    <property type="match status" value="1"/>
</dbReference>
<dbReference type="InterPro" id="IPR019885">
    <property type="entry name" value="Tscrpt_reg_HTH_AsnC-type_CS"/>
</dbReference>
<comment type="caution">
    <text evidence="6">The sequence shown here is derived from an EMBL/GenBank/DDBJ whole genome shotgun (WGS) entry which is preliminary data.</text>
</comment>
<feature type="domain" description="HTH asnC-type" evidence="5">
    <location>
        <begin position="192"/>
        <end position="230"/>
    </location>
</feature>
<dbReference type="AlphaFoldDB" id="A0A7X6RIY4"/>
<evidence type="ECO:0000256" key="2">
    <source>
        <dbReference type="ARBA" id="ARBA00023125"/>
    </source>
</evidence>
<protein>
    <submittedName>
        <fullName evidence="6">Lrp/AsnC family transcriptional regulator</fullName>
    </submittedName>
</protein>
<dbReference type="Pfam" id="PF01037">
    <property type="entry name" value="AsnC_trans_reg"/>
    <property type="match status" value="1"/>
</dbReference>
<organism evidence="6 7">
    <name type="scientific">Nocardia veterana</name>
    <dbReference type="NCBI Taxonomy" id="132249"/>
    <lineage>
        <taxon>Bacteria</taxon>
        <taxon>Bacillati</taxon>
        <taxon>Actinomycetota</taxon>
        <taxon>Actinomycetes</taxon>
        <taxon>Mycobacteriales</taxon>
        <taxon>Nocardiaceae</taxon>
        <taxon>Nocardia</taxon>
    </lineage>
</organism>
<dbReference type="PANTHER" id="PTHR30154:SF34">
    <property type="entry name" value="TRANSCRIPTIONAL REGULATOR AZLB"/>
    <property type="match status" value="1"/>
</dbReference>
<dbReference type="InterPro" id="IPR019888">
    <property type="entry name" value="Tscrpt_reg_AsnC-like"/>
</dbReference>
<keyword evidence="1" id="KW-0805">Transcription regulation</keyword>
<dbReference type="EMBL" id="JAAXPE010000015">
    <property type="protein sequence ID" value="NKY87128.1"/>
    <property type="molecule type" value="Genomic_DNA"/>
</dbReference>
<dbReference type="RefSeq" id="WP_168441268.1">
    <property type="nucleotide sequence ID" value="NZ_CAWPHS010000007.1"/>
</dbReference>
<dbReference type="SUPFAM" id="SSF46785">
    <property type="entry name" value="Winged helix' DNA-binding domain"/>
    <property type="match status" value="2"/>
</dbReference>
<evidence type="ECO:0000256" key="3">
    <source>
        <dbReference type="ARBA" id="ARBA00023163"/>
    </source>
</evidence>
<keyword evidence="2" id="KW-0238">DNA-binding</keyword>
<dbReference type="InterPro" id="IPR019887">
    <property type="entry name" value="Tscrpt_reg_AsnC/Lrp_C"/>
</dbReference>
<dbReference type="InterPro" id="IPR000485">
    <property type="entry name" value="AsnC-type_HTH_dom"/>
</dbReference>
<dbReference type="PANTHER" id="PTHR30154">
    <property type="entry name" value="LEUCINE-RESPONSIVE REGULATORY PROTEIN"/>
    <property type="match status" value="1"/>
</dbReference>
<proteinExistence type="predicted"/>
<dbReference type="SMART" id="SM00344">
    <property type="entry name" value="HTH_ASNC"/>
    <property type="match status" value="1"/>
</dbReference>
<keyword evidence="7" id="KW-1185">Reference proteome</keyword>
<keyword evidence="3" id="KW-0804">Transcription</keyword>
<evidence type="ECO:0000259" key="4">
    <source>
        <dbReference type="Pfam" id="PF01037"/>
    </source>
</evidence>
<dbReference type="Gene3D" id="3.30.70.920">
    <property type="match status" value="1"/>
</dbReference>
<dbReference type="Proteomes" id="UP000523447">
    <property type="component" value="Unassembled WGS sequence"/>
</dbReference>
<dbReference type="Gene3D" id="1.10.10.10">
    <property type="entry name" value="Winged helix-like DNA-binding domain superfamily/Winged helix DNA-binding domain"/>
    <property type="match status" value="2"/>
</dbReference>
<feature type="domain" description="Transcription regulator AsnC/Lrp ligand binding" evidence="4">
    <location>
        <begin position="85"/>
        <end position="151"/>
    </location>
</feature>
<reference evidence="6 7" key="1">
    <citation type="submission" date="2020-04" db="EMBL/GenBank/DDBJ databases">
        <title>MicrobeNet Type strains.</title>
        <authorList>
            <person name="Nicholson A.C."/>
        </authorList>
    </citation>
    <scope>NUCLEOTIDE SEQUENCE [LARGE SCALE GENOMIC DNA]</scope>
    <source>
        <strain evidence="6 7">DSM 44445</strain>
    </source>
</reference>
<dbReference type="GO" id="GO:0005829">
    <property type="term" value="C:cytosol"/>
    <property type="evidence" value="ECO:0007669"/>
    <property type="project" value="TreeGrafter"/>
</dbReference>
<evidence type="ECO:0000256" key="1">
    <source>
        <dbReference type="ARBA" id="ARBA00023015"/>
    </source>
</evidence>
<gene>
    <name evidence="6" type="ORF">HGA07_15980</name>
</gene>
<name>A0A7X6RIY4_9NOCA</name>
<dbReference type="InterPro" id="IPR011008">
    <property type="entry name" value="Dimeric_a/b-barrel"/>
</dbReference>
<dbReference type="GO" id="GO:0043200">
    <property type="term" value="P:response to amino acid"/>
    <property type="evidence" value="ECO:0007669"/>
    <property type="project" value="TreeGrafter"/>
</dbReference>
<evidence type="ECO:0000313" key="6">
    <source>
        <dbReference type="EMBL" id="NKY87128.1"/>
    </source>
</evidence>
<accession>A0A7X6RIY4</accession>
<dbReference type="PRINTS" id="PR00033">
    <property type="entry name" value="HTHASNC"/>
</dbReference>
<dbReference type="InterPro" id="IPR036390">
    <property type="entry name" value="WH_DNA-bd_sf"/>
</dbReference>
<dbReference type="PROSITE" id="PS00519">
    <property type="entry name" value="HTH_ASNC_1"/>
    <property type="match status" value="1"/>
</dbReference>